<evidence type="ECO:0000256" key="1">
    <source>
        <dbReference type="ARBA" id="ARBA00009995"/>
    </source>
</evidence>
<dbReference type="SUPFAM" id="SSF53756">
    <property type="entry name" value="UDP-Glycosyltransferase/glycogen phosphorylase"/>
    <property type="match status" value="1"/>
</dbReference>
<evidence type="ECO:0000256" key="2">
    <source>
        <dbReference type="ARBA" id="ARBA00022679"/>
    </source>
</evidence>
<evidence type="ECO:0000259" key="4">
    <source>
        <dbReference type="Pfam" id="PF11331"/>
    </source>
</evidence>
<dbReference type="GO" id="GO:1900150">
    <property type="term" value="P:regulation of defense response to fungus"/>
    <property type="evidence" value="ECO:0007669"/>
    <property type="project" value="InterPro"/>
</dbReference>
<feature type="compositionally biased region" description="Basic and acidic residues" evidence="3">
    <location>
        <begin position="148"/>
        <end position="159"/>
    </location>
</feature>
<dbReference type="EMBL" id="SDMP01000006">
    <property type="protein sequence ID" value="RYR52769.1"/>
    <property type="molecule type" value="Genomic_DNA"/>
</dbReference>
<evidence type="ECO:0000259" key="5">
    <source>
        <dbReference type="Pfam" id="PF22910"/>
    </source>
</evidence>
<proteinExistence type="inferred from homology"/>
<dbReference type="InterPro" id="IPR002213">
    <property type="entry name" value="UDP_glucos_trans"/>
</dbReference>
<feature type="region of interest" description="Disordered" evidence="3">
    <location>
        <begin position="519"/>
        <end position="550"/>
    </location>
</feature>
<dbReference type="STRING" id="3818.A0A445CPC1"/>
<feature type="compositionally biased region" description="Polar residues" evidence="3">
    <location>
        <begin position="161"/>
        <end position="181"/>
    </location>
</feature>
<feature type="region of interest" description="Disordered" evidence="3">
    <location>
        <begin position="590"/>
        <end position="615"/>
    </location>
</feature>
<sequence length="1073" mass="119000">MADSTKVRLVRCPKCENLLPELADYSLYQCGGCGAVLRAKLKGYVSGSLSEKSDEGKVGGDSGKLENSLEKSIAAPTYTSNVDTKPDNGYESLATQSNEKGVSENGVDVSGSKDQVGKAIGREGEEPESRAGFDEGSSKFSGRMSSRRNGDKPRADMESVRFSTSNHPDEGTSNSYSWRNQNGEQDRTELLRKLDELKGQLGKSSEAVSDSKEKVERMIPPDPWFPDGSSRLKNRTSRQFFDPDKHVAGPPYFNYCHDPYAYTSSHEMAMPNFHPAMHNLNHIPGYGDPYASQMLRRGPHQFLQQSMHPYFPGRYVDSSTDYEPYTHNAMLHPSSCSCFHCYDNKRRGPVPNSRFPDTPNDPMLYNHDIPGAFGPHARTAIPPKQLHNRWPSEMSGFVRSRPRKVMLASGRQHCRPIAGGSPFITCHNCFELLQLPKKVLVMLKGHRQKVRCGACSTDITFTVINSKLVVSPHPERADDGSNEVVSRRMFHPRGHMNRSGVNFSSDDYSGYEFHSVDRVAGPSSNSNKSQDMQSFHSSSPSTSEDENSLEMMTAPSDATKAINKGSSSPPAGSPLQEYFDYSNNNYAVNRFGKGNRSSRSEQEKAKVDKVTSRQNSLKEAAVATEMDVHDYSNTAVSLDSRDDHPKSNKGTDSFLANIIKKSFRDFSRSAQTDDRSKINVTVNGHPISDRVLKKAEKLAGPIQPGNYWYDFRAGFWGVMGGPCLGIIPPFIDEFNYPLSDKCSGGNTGVFVNGRELHLKDLDLLAGRGLPTERDRSYIIEISGRVLDEDTGEELESLGKLAPTVEKVKHGFGMKVWEDEFCAFLVNTPQRYLVSEHSTSLEMLTRLLEIEILLFVKNCMRSSEIDNVKNGGTLSSAQIDELAHGLEMSEQRFLWVVRSPNDKVANASYFSAASQADPLAFLPKGFLERTKGRGFVVLSWAPQPQILAHESTGGFLSHCGWNSTLESVVNGVPFIAWPLFAEQKMNAVLLAEEAKVALRPKVSENGLVERAEIASVVKCLMEGEEGKKLRYRMKDLKEGAERALSENGSSTNHISHLALKWSNCYKTKTTALPN</sequence>
<comment type="similarity">
    <text evidence="1">Belongs to the UDP-glycosyltransferase family.</text>
</comment>
<dbReference type="Proteomes" id="UP000289738">
    <property type="component" value="Chromosome A06"/>
</dbReference>
<feature type="region of interest" description="Disordered" evidence="3">
    <location>
        <begin position="196"/>
        <end position="231"/>
    </location>
</feature>
<feature type="compositionally biased region" description="Basic and acidic residues" evidence="3">
    <location>
        <begin position="120"/>
        <end position="137"/>
    </location>
</feature>
<keyword evidence="7" id="KW-1185">Reference proteome</keyword>
<dbReference type="Gene3D" id="3.40.50.2000">
    <property type="entry name" value="Glycogen Phosphorylase B"/>
    <property type="match status" value="1"/>
</dbReference>
<accession>A0A445CPC1</accession>
<organism evidence="6 7">
    <name type="scientific">Arachis hypogaea</name>
    <name type="common">Peanut</name>
    <dbReference type="NCBI Taxonomy" id="3818"/>
    <lineage>
        <taxon>Eukaryota</taxon>
        <taxon>Viridiplantae</taxon>
        <taxon>Streptophyta</taxon>
        <taxon>Embryophyta</taxon>
        <taxon>Tracheophyta</taxon>
        <taxon>Spermatophyta</taxon>
        <taxon>Magnoliopsida</taxon>
        <taxon>eudicotyledons</taxon>
        <taxon>Gunneridae</taxon>
        <taxon>Pentapetalae</taxon>
        <taxon>rosids</taxon>
        <taxon>fabids</taxon>
        <taxon>Fabales</taxon>
        <taxon>Fabaceae</taxon>
        <taxon>Papilionoideae</taxon>
        <taxon>50 kb inversion clade</taxon>
        <taxon>dalbergioids sensu lato</taxon>
        <taxon>Dalbergieae</taxon>
        <taxon>Pterocarpus clade</taxon>
        <taxon>Arachis</taxon>
    </lineage>
</organism>
<evidence type="ECO:0000313" key="6">
    <source>
        <dbReference type="EMBL" id="RYR52769.1"/>
    </source>
</evidence>
<dbReference type="PANTHER" id="PTHR31105">
    <property type="entry name" value="EXTRA-LARGE G-PROTEIN-LIKE"/>
    <property type="match status" value="1"/>
</dbReference>
<comment type="caution">
    <text evidence="6">The sequence shown here is derived from an EMBL/GenBank/DDBJ whole genome shotgun (WGS) entry which is preliminary data.</text>
</comment>
<dbReference type="GO" id="GO:0008194">
    <property type="term" value="F:UDP-glycosyltransferase activity"/>
    <property type="evidence" value="ECO:0007669"/>
    <property type="project" value="InterPro"/>
</dbReference>
<dbReference type="InterPro" id="IPR021480">
    <property type="entry name" value="Zinc_ribbon_12"/>
</dbReference>
<feature type="compositionally biased region" description="Polar residues" evidence="3">
    <location>
        <begin position="522"/>
        <end position="533"/>
    </location>
</feature>
<feature type="compositionally biased region" description="Basic and acidic residues" evidence="3">
    <location>
        <begin position="51"/>
        <end position="69"/>
    </location>
</feature>
<dbReference type="AlphaFoldDB" id="A0A445CPC1"/>
<dbReference type="PANTHER" id="PTHR31105:SF58">
    <property type="entry name" value="G-LIKE PROTEIN, PUTATIVE (DUF3133)-RELATED"/>
    <property type="match status" value="1"/>
</dbReference>
<evidence type="ECO:0000256" key="3">
    <source>
        <dbReference type="SAM" id="MobiDB-lite"/>
    </source>
</evidence>
<dbReference type="FunFam" id="3.40.50.2000:FF:000056">
    <property type="entry name" value="Glycosyltransferase"/>
    <property type="match status" value="1"/>
</dbReference>
<name>A0A445CPC1_ARAHY</name>
<reference evidence="6 7" key="1">
    <citation type="submission" date="2019-01" db="EMBL/GenBank/DDBJ databases">
        <title>Sequencing of cultivated peanut Arachis hypogaea provides insights into genome evolution and oil improvement.</title>
        <authorList>
            <person name="Chen X."/>
        </authorList>
    </citation>
    <scope>NUCLEOTIDE SEQUENCE [LARGE SCALE GENOMIC DNA]</scope>
    <source>
        <strain evidence="7">cv. Fuhuasheng</strain>
        <tissue evidence="6">Leaves</tissue>
    </source>
</reference>
<feature type="compositionally biased region" description="Basic and acidic residues" evidence="3">
    <location>
        <begin position="209"/>
        <end position="219"/>
    </location>
</feature>
<gene>
    <name evidence="6" type="ORF">Ahy_A06g027645</name>
</gene>
<dbReference type="InterPro" id="IPR055126">
    <property type="entry name" value="EDR4-like_N"/>
</dbReference>
<dbReference type="Pfam" id="PF00201">
    <property type="entry name" value="UDPGT"/>
    <property type="match status" value="1"/>
</dbReference>
<dbReference type="InterPro" id="IPR040244">
    <property type="entry name" value="EDR4-like"/>
</dbReference>
<evidence type="ECO:0000313" key="7">
    <source>
        <dbReference type="Proteomes" id="UP000289738"/>
    </source>
</evidence>
<dbReference type="Pfam" id="PF22910">
    <property type="entry name" value="EDR4-like_1st"/>
    <property type="match status" value="1"/>
</dbReference>
<feature type="region of interest" description="Disordered" evidence="3">
    <location>
        <begin position="49"/>
        <end position="181"/>
    </location>
</feature>
<feature type="domain" description="Probable zinc-ribbon" evidence="4">
    <location>
        <begin position="418"/>
        <end position="463"/>
    </location>
</feature>
<protein>
    <submittedName>
        <fullName evidence="6">Uncharacterized protein</fullName>
    </submittedName>
</protein>
<feature type="compositionally biased region" description="Basic and acidic residues" evidence="3">
    <location>
        <begin position="598"/>
        <end position="611"/>
    </location>
</feature>
<dbReference type="Pfam" id="PF11331">
    <property type="entry name" value="Zn_ribbon_12"/>
    <property type="match status" value="1"/>
</dbReference>
<dbReference type="CDD" id="cd03784">
    <property type="entry name" value="GT1_Gtf-like"/>
    <property type="match status" value="1"/>
</dbReference>
<feature type="domain" description="Enhanced disease resistance 4-like N-terminal" evidence="5">
    <location>
        <begin position="6"/>
        <end position="39"/>
    </location>
</feature>
<keyword evidence="2" id="KW-0808">Transferase</keyword>